<dbReference type="AlphaFoldDB" id="A0ABD3IKE9"/>
<keyword evidence="3" id="KW-1185">Reference proteome</keyword>
<accession>A0ABD3IKE9</accession>
<organism evidence="2 3">
    <name type="scientific">Eucalyptus globulus</name>
    <name type="common">Tasmanian blue gum</name>
    <dbReference type="NCBI Taxonomy" id="34317"/>
    <lineage>
        <taxon>Eukaryota</taxon>
        <taxon>Viridiplantae</taxon>
        <taxon>Streptophyta</taxon>
        <taxon>Embryophyta</taxon>
        <taxon>Tracheophyta</taxon>
        <taxon>Spermatophyta</taxon>
        <taxon>Magnoliopsida</taxon>
        <taxon>eudicotyledons</taxon>
        <taxon>Gunneridae</taxon>
        <taxon>Pentapetalae</taxon>
        <taxon>rosids</taxon>
        <taxon>malvids</taxon>
        <taxon>Myrtales</taxon>
        <taxon>Myrtaceae</taxon>
        <taxon>Myrtoideae</taxon>
        <taxon>Eucalypteae</taxon>
        <taxon>Eucalyptus</taxon>
    </lineage>
</organism>
<dbReference type="Proteomes" id="UP001634007">
    <property type="component" value="Unassembled WGS sequence"/>
</dbReference>
<dbReference type="PANTHER" id="PTHR33443:SF35">
    <property type="entry name" value="VQ DOMAIN-CONTAINING PROTEIN"/>
    <property type="match status" value="1"/>
</dbReference>
<feature type="region of interest" description="Disordered" evidence="1">
    <location>
        <begin position="1"/>
        <end position="25"/>
    </location>
</feature>
<proteinExistence type="predicted"/>
<reference evidence="2 3" key="1">
    <citation type="submission" date="2024-11" db="EMBL/GenBank/DDBJ databases">
        <title>Chromosome-level genome assembly of Eucalyptus globulus Labill. provides insights into its genome evolution.</title>
        <authorList>
            <person name="Li X."/>
        </authorList>
    </citation>
    <scope>NUCLEOTIDE SEQUENCE [LARGE SCALE GENOMIC DNA]</scope>
    <source>
        <strain evidence="2">CL2024</strain>
        <tissue evidence="2">Fresh tender leaves</tissue>
    </source>
</reference>
<dbReference type="EMBL" id="JBJKBG010000011">
    <property type="protein sequence ID" value="KAL3715440.1"/>
    <property type="molecule type" value="Genomic_DNA"/>
</dbReference>
<name>A0ABD3IKE9_EUCGL</name>
<comment type="caution">
    <text evidence="2">The sequence shown here is derived from an EMBL/GenBank/DDBJ whole genome shotgun (WGS) entry which is preliminary data.</text>
</comment>
<feature type="compositionally biased region" description="Low complexity" evidence="1">
    <location>
        <begin position="214"/>
        <end position="223"/>
    </location>
</feature>
<gene>
    <name evidence="2" type="ORF">ACJRO7_007214</name>
</gene>
<dbReference type="InterPro" id="IPR053234">
    <property type="entry name" value="RPM1_Interactor"/>
</dbReference>
<feature type="region of interest" description="Disordered" evidence="1">
    <location>
        <begin position="213"/>
        <end position="265"/>
    </location>
</feature>
<evidence type="ECO:0000313" key="2">
    <source>
        <dbReference type="EMBL" id="KAL3715440.1"/>
    </source>
</evidence>
<sequence>MDPSGGHVMLDVSSDKEGLVSNVPKGSDSDEVVLVKEVNAKSKRIKLVMDDDDDCVVLDGDPEKSVFVPDDAADGGSDDLLIVGEKGQVACRDYPHPRHDCVIFPFSSTLHEKHCNLCHCYVCDSSAPCAYWGKGLPNVDHCHADDKQEKWKVCRKNFMQGKTTLMPVSSFLPDPVSTVLPQPTQALPPINTPPPTNSIPQNLVPRPTIFQPCSSPTRSSVSSNIKEPQEAPSRHVSRSRFQPLSSARQVSSVPITEPAHEAQPAREFTTTAAGNFDISAAGVEYVDFDHWWLETQIPEDNFPPVPAAVDGVEYVDFDHWWLEVMIPEPFP</sequence>
<evidence type="ECO:0000256" key="1">
    <source>
        <dbReference type="SAM" id="MobiDB-lite"/>
    </source>
</evidence>
<evidence type="ECO:0000313" key="3">
    <source>
        <dbReference type="Proteomes" id="UP001634007"/>
    </source>
</evidence>
<evidence type="ECO:0008006" key="4">
    <source>
        <dbReference type="Google" id="ProtNLM"/>
    </source>
</evidence>
<protein>
    <recommendedName>
        <fullName evidence="4">RPM1 interacting protein 13</fullName>
    </recommendedName>
</protein>
<dbReference type="PANTHER" id="PTHR33443">
    <property type="entry name" value="ZGC:112980"/>
    <property type="match status" value="1"/>
</dbReference>
<feature type="compositionally biased region" description="Polar residues" evidence="1">
    <location>
        <begin position="239"/>
        <end position="254"/>
    </location>
</feature>